<accession>A0A9N8EWV1</accession>
<feature type="region of interest" description="Disordered" evidence="1">
    <location>
        <begin position="272"/>
        <end position="301"/>
    </location>
</feature>
<feature type="region of interest" description="Disordered" evidence="1">
    <location>
        <begin position="327"/>
        <end position="421"/>
    </location>
</feature>
<feature type="compositionally biased region" description="Basic and acidic residues" evidence="1">
    <location>
        <begin position="273"/>
        <end position="299"/>
    </location>
</feature>
<dbReference type="EMBL" id="CAICTM010001994">
    <property type="protein sequence ID" value="CAB9527439.1"/>
    <property type="molecule type" value="Genomic_DNA"/>
</dbReference>
<evidence type="ECO:0000313" key="3">
    <source>
        <dbReference type="Proteomes" id="UP001153069"/>
    </source>
</evidence>
<feature type="compositionally biased region" description="Low complexity" evidence="1">
    <location>
        <begin position="351"/>
        <end position="362"/>
    </location>
</feature>
<dbReference type="AlphaFoldDB" id="A0A9N8EWV1"/>
<name>A0A9N8EWV1_9STRA</name>
<feature type="compositionally biased region" description="Basic and acidic residues" evidence="1">
    <location>
        <begin position="369"/>
        <end position="383"/>
    </location>
</feature>
<proteinExistence type="predicted"/>
<reference evidence="2" key="1">
    <citation type="submission" date="2020-06" db="EMBL/GenBank/DDBJ databases">
        <authorList>
            <consortium name="Plant Systems Biology data submission"/>
        </authorList>
    </citation>
    <scope>NUCLEOTIDE SEQUENCE</scope>
    <source>
        <strain evidence="2">D6</strain>
    </source>
</reference>
<sequence length="421" mass="46302">MSDDSNADNKSMFNLERFSLFLASNLAGGSKQLEDCLDLSISNLPPPAETATNTNASTVSFPVYWRSPLLHPGNSSCFFQESKIDDSVPDLSSRDQQEMDLIYLDVTVLFRTQFSSDGNDANDDDNHNGKENALNSSISVVFGAFLRQTKNSDNDSNDSAFYHYIQGPAVKTESLDDHVSEHGISLEDTAPLPIANPMWRALKRLSSGTLAKITKQSESGMLHEIRVPLFYEDDDNEVLTGPSYLTISNRSGPSSPLSSPVASTMICSILSHDQSKQVDKKNKKPNDGEQSKIEKEPMLSKKNVNKLLSKYGEWKDKTATWLQDVNAARQQHKRASMENDNEANNKKDASPAKGAASQQSPSSKPPKPSPKESKQKPSDGNDKSKKKRPNARYGVQRIGGRGGNKKKKQKTASFAALAKKD</sequence>
<gene>
    <name evidence="2" type="ORF">SEMRO_1996_G310070.1</name>
</gene>
<organism evidence="2 3">
    <name type="scientific">Seminavis robusta</name>
    <dbReference type="NCBI Taxonomy" id="568900"/>
    <lineage>
        <taxon>Eukaryota</taxon>
        <taxon>Sar</taxon>
        <taxon>Stramenopiles</taxon>
        <taxon>Ochrophyta</taxon>
        <taxon>Bacillariophyta</taxon>
        <taxon>Bacillariophyceae</taxon>
        <taxon>Bacillariophycidae</taxon>
        <taxon>Naviculales</taxon>
        <taxon>Naviculaceae</taxon>
        <taxon>Seminavis</taxon>
    </lineage>
</organism>
<keyword evidence="3" id="KW-1185">Reference proteome</keyword>
<evidence type="ECO:0000256" key="1">
    <source>
        <dbReference type="SAM" id="MobiDB-lite"/>
    </source>
</evidence>
<evidence type="ECO:0000313" key="2">
    <source>
        <dbReference type="EMBL" id="CAB9527439.1"/>
    </source>
</evidence>
<protein>
    <submittedName>
        <fullName evidence="2">Uncharacterized protein</fullName>
    </submittedName>
</protein>
<comment type="caution">
    <text evidence="2">The sequence shown here is derived from an EMBL/GenBank/DDBJ whole genome shotgun (WGS) entry which is preliminary data.</text>
</comment>
<dbReference type="Proteomes" id="UP001153069">
    <property type="component" value="Unassembled WGS sequence"/>
</dbReference>